<dbReference type="Proteomes" id="UP000288024">
    <property type="component" value="Unassembled WGS sequence"/>
</dbReference>
<accession>A0A3S2X409</accession>
<organism evidence="2 3">
    <name type="scientific">Niallia taxi</name>
    <dbReference type="NCBI Taxonomy" id="2499688"/>
    <lineage>
        <taxon>Bacteria</taxon>
        <taxon>Bacillati</taxon>
        <taxon>Bacillota</taxon>
        <taxon>Bacilli</taxon>
        <taxon>Bacillales</taxon>
        <taxon>Bacillaceae</taxon>
        <taxon>Niallia</taxon>
    </lineage>
</organism>
<gene>
    <name evidence="2" type="ORF">EM808_11270</name>
</gene>
<protein>
    <submittedName>
        <fullName evidence="2">Uncharacterized protein</fullName>
    </submittedName>
</protein>
<proteinExistence type="predicted"/>
<feature type="transmembrane region" description="Helical" evidence="1">
    <location>
        <begin position="29"/>
        <end position="57"/>
    </location>
</feature>
<dbReference type="RefSeq" id="WP_127738305.1">
    <property type="nucleotide sequence ID" value="NZ_RZTZ01000003.1"/>
</dbReference>
<name>A0A3S2X409_9BACI</name>
<keyword evidence="1" id="KW-1133">Transmembrane helix</keyword>
<sequence>MKGFSRLGELWWQGITLQHVSHKGIIIPYLAFLFVALLFELFLAVLFVVSCFIFYVNHYWPSAPFYIGAAVLALLIGFTISSVLVILQRKKSHLKSSK</sequence>
<keyword evidence="3" id="KW-1185">Reference proteome</keyword>
<dbReference type="EMBL" id="RZTZ01000003">
    <property type="protein sequence ID" value="RVT63829.1"/>
    <property type="molecule type" value="Genomic_DNA"/>
</dbReference>
<evidence type="ECO:0000313" key="2">
    <source>
        <dbReference type="EMBL" id="RVT63829.1"/>
    </source>
</evidence>
<evidence type="ECO:0000313" key="3">
    <source>
        <dbReference type="Proteomes" id="UP000288024"/>
    </source>
</evidence>
<evidence type="ECO:0000256" key="1">
    <source>
        <dbReference type="SAM" id="Phobius"/>
    </source>
</evidence>
<keyword evidence="1" id="KW-0472">Membrane</keyword>
<reference evidence="2 3" key="1">
    <citation type="submission" date="2019-01" db="EMBL/GenBank/DDBJ databases">
        <title>Bacillus sp. M5HDSG1-1, whole genome shotgun sequence.</title>
        <authorList>
            <person name="Tuo L."/>
        </authorList>
    </citation>
    <scope>NUCLEOTIDE SEQUENCE [LARGE SCALE GENOMIC DNA]</scope>
    <source>
        <strain evidence="2 3">M5HDSG1-1</strain>
    </source>
</reference>
<dbReference type="AlphaFoldDB" id="A0A3S2X409"/>
<comment type="caution">
    <text evidence="2">The sequence shown here is derived from an EMBL/GenBank/DDBJ whole genome shotgun (WGS) entry which is preliminary data.</text>
</comment>
<keyword evidence="1" id="KW-0812">Transmembrane</keyword>
<feature type="transmembrane region" description="Helical" evidence="1">
    <location>
        <begin position="63"/>
        <end position="87"/>
    </location>
</feature>